<proteinExistence type="predicted"/>
<keyword evidence="2" id="KW-1185">Reference proteome</keyword>
<evidence type="ECO:0000313" key="2">
    <source>
        <dbReference type="Proteomes" id="UP000707477"/>
    </source>
</evidence>
<reference evidence="1 2" key="1">
    <citation type="submission" date="2020-03" db="EMBL/GenBank/DDBJ databases">
        <authorList>
            <person name="Zhang Z."/>
            <person name="Guo Z."/>
            <person name="Hou Q."/>
            <person name="Shen X."/>
        </authorList>
    </citation>
    <scope>NUCLEOTIDE SEQUENCE [LARGE SCALE GENOMIC DNA]</scope>
    <source>
        <strain evidence="1 2">HBUAS51329</strain>
    </source>
</reference>
<dbReference type="EMBL" id="JAAVSD010000006">
    <property type="protein sequence ID" value="NLR29195.1"/>
    <property type="molecule type" value="Genomic_DNA"/>
</dbReference>
<accession>A0ABX1L7W1</accession>
<protein>
    <submittedName>
        <fullName evidence="1">Uncharacterized protein</fullName>
    </submittedName>
</protein>
<sequence length="645" mass="74760">MSKKKSFSKSYIASINNVNRDLPKFFEWMKEFASEVDLTLDSQNKVKRCLELLRASDALISDQGIRNIQGSKLLQQLQQHPLNEENSNIARKLLRDTHLLIELRCKLVHKGKLRMGDFEDPIGRINGLYKVCQDVLSEKDREYSLENVIEEVSMLVKQVLADPAREVGDLITDHHLRSHGYDNIDSIYYFNVMAWKYVNAKLSVDQQTNEIVIDSATPQVLDYRLSNYIGQAESEKVFKLRMRNHRGVGRSSDKIDIKPDLKFDMLYSLSDYLFDEGHELSDYTTSKKSYREFEKEFSWSRKLLFGLPLRKWIRFLADLKATISLQEIKAAIKRIDWRKFPYLNKEEINLFQRELSIKPGRSAGLYEAPLIVENGSTFVFVPAIYEWDPSYTLKVVMGRRNSAKDDAGNSDPWLDLRGENFQLTVNKWLEDSGVTDYEHEIKRNDAGKNEVDIIVNGRDGCPIILELKVLTVAHDIKEYRLQQDKLISLEYATHAHHNWDYFLSGDGDDRLKHHYDWSKATTALVTNLYLTAADRDRFKLNIVHQFELYRLLNDKPLNSLKVNGTISQPVNIRTSVDSSQQLTGDNIRALSRDRVLEQIFNNSQFKNAGNIGGNGIGIRGQLKSNGFIDRCRTDYWHIFRTISYY</sequence>
<dbReference type="RefSeq" id="WP_168848902.1">
    <property type="nucleotide sequence ID" value="NZ_JAAVSD010000006.1"/>
</dbReference>
<name>A0ABX1L7W1_9LACO</name>
<evidence type="ECO:0000313" key="1">
    <source>
        <dbReference type="EMBL" id="NLR29195.1"/>
    </source>
</evidence>
<comment type="caution">
    <text evidence="1">The sequence shown here is derived from an EMBL/GenBank/DDBJ whole genome shotgun (WGS) entry which is preliminary data.</text>
</comment>
<organism evidence="1 2">
    <name type="scientific">Levilactobacillus tujiorum</name>
    <dbReference type="NCBI Taxonomy" id="2912243"/>
    <lineage>
        <taxon>Bacteria</taxon>
        <taxon>Bacillati</taxon>
        <taxon>Bacillota</taxon>
        <taxon>Bacilli</taxon>
        <taxon>Lactobacillales</taxon>
        <taxon>Lactobacillaceae</taxon>
        <taxon>Levilactobacillus</taxon>
    </lineage>
</organism>
<gene>
    <name evidence="1" type="ORF">HEQ44_03250</name>
</gene>
<dbReference type="Proteomes" id="UP000707477">
    <property type="component" value="Unassembled WGS sequence"/>
</dbReference>